<dbReference type="InterPro" id="IPR009057">
    <property type="entry name" value="Homeodomain-like_sf"/>
</dbReference>
<evidence type="ECO:0000256" key="9">
    <source>
        <dbReference type="ARBA" id="ARBA00023015"/>
    </source>
</evidence>
<dbReference type="Pfam" id="PF02870">
    <property type="entry name" value="Methyltransf_1N"/>
    <property type="match status" value="1"/>
</dbReference>
<dbReference type="GO" id="GO:0006307">
    <property type="term" value="P:DNA alkylation repair"/>
    <property type="evidence" value="ECO:0007669"/>
    <property type="project" value="UniProtKB-UniRule"/>
</dbReference>
<evidence type="ECO:0000256" key="15">
    <source>
        <dbReference type="HAMAP-Rule" id="MF_00772"/>
    </source>
</evidence>
<feature type="binding site" evidence="17">
    <location>
        <position position="62"/>
    </location>
    <ligand>
        <name>Zn(2+)</name>
        <dbReference type="ChEBI" id="CHEBI:29105"/>
    </ligand>
</feature>
<keyword evidence="9" id="KW-0805">Transcription regulation</keyword>
<keyword evidence="3 15" id="KW-0963">Cytoplasm</keyword>
<keyword evidence="4 15" id="KW-0489">Methyltransferase</keyword>
<dbReference type="PIRSF" id="PIRSF000409">
    <property type="entry name" value="Ada"/>
    <property type="match status" value="1"/>
</dbReference>
<dbReference type="InterPro" id="IPR008332">
    <property type="entry name" value="MethylG_MeTrfase_N"/>
</dbReference>
<dbReference type="Gene3D" id="3.30.160.70">
    <property type="entry name" value="Methylated DNA-protein cysteine methyltransferase domain"/>
    <property type="match status" value="1"/>
</dbReference>
<dbReference type="GO" id="GO:0008270">
    <property type="term" value="F:zinc ion binding"/>
    <property type="evidence" value="ECO:0007669"/>
    <property type="project" value="InterPro"/>
</dbReference>
<dbReference type="SUPFAM" id="SSF46689">
    <property type="entry name" value="Homeodomain-like"/>
    <property type="match status" value="1"/>
</dbReference>
<dbReference type="GO" id="GO:0003700">
    <property type="term" value="F:DNA-binding transcription factor activity"/>
    <property type="evidence" value="ECO:0007669"/>
    <property type="project" value="InterPro"/>
</dbReference>
<dbReference type="FunFam" id="3.40.10.10:FF:000001">
    <property type="entry name" value="DNA-3-methyladenine glycosylase 2"/>
    <property type="match status" value="1"/>
</dbReference>
<comment type="cofactor">
    <cofactor evidence="17">
        <name>Zn(2+)</name>
        <dbReference type="ChEBI" id="CHEBI:29105"/>
    </cofactor>
    <text evidence="17">Binds 1 zinc ion per subunit.</text>
</comment>
<feature type="binding site" evidence="17">
    <location>
        <position position="58"/>
    </location>
    <ligand>
        <name>Zn(2+)</name>
        <dbReference type="ChEBI" id="CHEBI:29105"/>
    </ligand>
</feature>
<evidence type="ECO:0000256" key="8">
    <source>
        <dbReference type="ARBA" id="ARBA00022833"/>
    </source>
</evidence>
<dbReference type="EC" id="2.1.1.63" evidence="15"/>
<name>A0A238H1Y4_9BURK</name>
<dbReference type="Pfam" id="PF12833">
    <property type="entry name" value="HTH_18"/>
    <property type="match status" value="1"/>
</dbReference>
<dbReference type="SUPFAM" id="SSF46767">
    <property type="entry name" value="Methylated DNA-protein cysteine methyltransferase, C-terminal domain"/>
    <property type="match status" value="1"/>
</dbReference>
<evidence type="ECO:0000313" key="20">
    <source>
        <dbReference type="Proteomes" id="UP000198460"/>
    </source>
</evidence>
<dbReference type="FunFam" id="1.10.10.10:FF:000214">
    <property type="entry name" value="Methylated-DNA--protein-cysteine methyltransferase"/>
    <property type="match status" value="1"/>
</dbReference>
<dbReference type="InterPro" id="IPR014048">
    <property type="entry name" value="MethylDNA_cys_MeTrfase_DNA-bd"/>
</dbReference>
<dbReference type="InterPro" id="IPR023546">
    <property type="entry name" value="MGMT"/>
</dbReference>
<comment type="catalytic activity">
    <reaction evidence="14 15">
        <text>a 6-O-methyl-2'-deoxyguanosine in DNA + L-cysteinyl-[protein] = S-methyl-L-cysteinyl-[protein] + a 2'-deoxyguanosine in DNA</text>
        <dbReference type="Rhea" id="RHEA:24000"/>
        <dbReference type="Rhea" id="RHEA-COMP:10131"/>
        <dbReference type="Rhea" id="RHEA-COMP:10132"/>
        <dbReference type="Rhea" id="RHEA-COMP:11367"/>
        <dbReference type="Rhea" id="RHEA-COMP:11368"/>
        <dbReference type="ChEBI" id="CHEBI:29950"/>
        <dbReference type="ChEBI" id="CHEBI:82612"/>
        <dbReference type="ChEBI" id="CHEBI:85445"/>
        <dbReference type="ChEBI" id="CHEBI:85448"/>
        <dbReference type="EC" id="2.1.1.63"/>
    </reaction>
</comment>
<dbReference type="SMART" id="SM00342">
    <property type="entry name" value="HTH_ARAC"/>
    <property type="match status" value="1"/>
</dbReference>
<comment type="miscellaneous">
    <text evidence="15">This enzyme catalyzes only one turnover and therefore is not strictly catalytic. According to one definition, an enzyme is a biocatalyst that acts repeatedly and over many reaction cycles.</text>
</comment>
<dbReference type="SUPFAM" id="SSF53155">
    <property type="entry name" value="Methylated DNA-protein cysteine methyltransferase domain"/>
    <property type="match status" value="1"/>
</dbReference>
<keyword evidence="7 15" id="KW-0227">DNA damage</keyword>
<dbReference type="InterPro" id="IPR016221">
    <property type="entry name" value="Bifunct_regulatory_prot_Ada"/>
</dbReference>
<dbReference type="NCBIfam" id="NF011964">
    <property type="entry name" value="PRK15435.1"/>
    <property type="match status" value="1"/>
</dbReference>
<dbReference type="InterPro" id="IPR018060">
    <property type="entry name" value="HTH_AraC"/>
</dbReference>
<dbReference type="InterPro" id="IPR035451">
    <property type="entry name" value="Ada-like_dom_sf"/>
</dbReference>
<keyword evidence="8 17" id="KW-0862">Zinc</keyword>
<feature type="active site" description="Nucleophile; methyl group acceptor" evidence="15">
    <location>
        <position position="340"/>
    </location>
</feature>
<comment type="similarity">
    <text evidence="2 15">Belongs to the MGMT family.</text>
</comment>
<dbReference type="Gene3D" id="1.10.10.10">
    <property type="entry name" value="Winged helix-like DNA-binding domain superfamily/Winged helix DNA-binding domain"/>
    <property type="match status" value="1"/>
</dbReference>
<dbReference type="NCBIfam" id="TIGR00589">
    <property type="entry name" value="ogt"/>
    <property type="match status" value="1"/>
</dbReference>
<comment type="function">
    <text evidence="15">Involved in the cellular defense against the biological effects of O6-methylguanine (O6-MeG) and O4-methylthymine (O4-MeT) in DNA. Repairs the methylated nucleobase in DNA by stoichiometrically transferring the methyl group to a cysteine residue in the enzyme. This is a suicide reaction: the enzyme is irreversibly inactivated.</text>
</comment>
<feature type="active site" description="Nucleophile; methyl group acceptor from either O6-methylguanine or O4-methylthymine" evidence="16">
    <location>
        <position position="340"/>
    </location>
</feature>
<dbReference type="GO" id="GO:0032259">
    <property type="term" value="P:methylation"/>
    <property type="evidence" value="ECO:0007669"/>
    <property type="project" value="UniProtKB-KW"/>
</dbReference>
<feature type="active site" description="Nucleophile; methyl group acceptor from methylphosphotriester" evidence="16">
    <location>
        <position position="58"/>
    </location>
</feature>
<dbReference type="PROSITE" id="PS00374">
    <property type="entry name" value="MGMT"/>
    <property type="match status" value="1"/>
</dbReference>
<evidence type="ECO:0000256" key="10">
    <source>
        <dbReference type="ARBA" id="ARBA00023125"/>
    </source>
</evidence>
<keyword evidence="11" id="KW-0010">Activator</keyword>
<accession>A0A238H1Y4</accession>
<keyword evidence="10" id="KW-0238">DNA-binding</keyword>
<evidence type="ECO:0000259" key="18">
    <source>
        <dbReference type="PROSITE" id="PS01124"/>
    </source>
</evidence>
<dbReference type="InterPro" id="IPR001497">
    <property type="entry name" value="MethylDNA_cys_MeTrfase_AS"/>
</dbReference>
<evidence type="ECO:0000256" key="2">
    <source>
        <dbReference type="ARBA" id="ARBA00008711"/>
    </source>
</evidence>
<evidence type="ECO:0000256" key="13">
    <source>
        <dbReference type="ARBA" id="ARBA00023204"/>
    </source>
</evidence>
<dbReference type="InterPro" id="IPR036217">
    <property type="entry name" value="MethylDNA_cys_MeTrfase_DNAb"/>
</dbReference>
<dbReference type="Pfam" id="PF01035">
    <property type="entry name" value="DNA_binding_1"/>
    <property type="match status" value="1"/>
</dbReference>
<dbReference type="PANTHER" id="PTHR10815">
    <property type="entry name" value="METHYLATED-DNA--PROTEIN-CYSTEINE METHYLTRANSFERASE"/>
    <property type="match status" value="1"/>
</dbReference>
<gene>
    <name evidence="19" type="ORF">BSIN_2390</name>
</gene>
<keyword evidence="5 15" id="KW-0808">Transferase</keyword>
<keyword evidence="13 15" id="KW-0234">DNA repair</keyword>
<evidence type="ECO:0000256" key="7">
    <source>
        <dbReference type="ARBA" id="ARBA00022763"/>
    </source>
</evidence>
<proteinExistence type="inferred from homology"/>
<comment type="subcellular location">
    <subcellularLocation>
        <location evidence="15">Cytoplasm</location>
    </subcellularLocation>
</comment>
<dbReference type="InterPro" id="IPR036631">
    <property type="entry name" value="MGMT_N_sf"/>
</dbReference>
<dbReference type="InterPro" id="IPR004026">
    <property type="entry name" value="Ada_DNA_repair_Zn-bd"/>
</dbReference>
<dbReference type="GO" id="GO:0005737">
    <property type="term" value="C:cytoplasm"/>
    <property type="evidence" value="ECO:0007669"/>
    <property type="project" value="UniProtKB-SubCell"/>
</dbReference>
<dbReference type="Gene3D" id="1.10.10.60">
    <property type="entry name" value="Homeodomain-like"/>
    <property type="match status" value="1"/>
</dbReference>
<evidence type="ECO:0000256" key="4">
    <source>
        <dbReference type="ARBA" id="ARBA00022603"/>
    </source>
</evidence>
<feature type="binding site" evidence="17">
    <location>
        <position position="92"/>
    </location>
    <ligand>
        <name>Zn(2+)</name>
        <dbReference type="ChEBI" id="CHEBI:29105"/>
    </ligand>
</feature>
<evidence type="ECO:0000256" key="17">
    <source>
        <dbReference type="PIRSR" id="PIRSR000409-3"/>
    </source>
</evidence>
<evidence type="ECO:0000256" key="5">
    <source>
        <dbReference type="ARBA" id="ARBA00022679"/>
    </source>
</evidence>
<evidence type="ECO:0000256" key="6">
    <source>
        <dbReference type="ARBA" id="ARBA00022723"/>
    </source>
</evidence>
<dbReference type="HAMAP" id="MF_00772">
    <property type="entry name" value="OGT"/>
    <property type="match status" value="1"/>
</dbReference>
<dbReference type="CDD" id="cd06445">
    <property type="entry name" value="ATase"/>
    <property type="match status" value="1"/>
</dbReference>
<dbReference type="Pfam" id="PF02805">
    <property type="entry name" value="Ada_Zn_binding"/>
    <property type="match status" value="1"/>
</dbReference>
<reference evidence="19 20" key="1">
    <citation type="submission" date="2017-04" db="EMBL/GenBank/DDBJ databases">
        <authorList>
            <person name="Afonso C.L."/>
            <person name="Miller P.J."/>
            <person name="Scott M.A."/>
            <person name="Spackman E."/>
            <person name="Goraichik I."/>
            <person name="Dimitrov K.M."/>
            <person name="Suarez D.L."/>
            <person name="Swayne D.E."/>
        </authorList>
    </citation>
    <scope>NUCLEOTIDE SEQUENCE [LARGE SCALE GENOMIC DNA]</scope>
    <source>
        <strain evidence="19">LMG 28154</strain>
    </source>
</reference>
<dbReference type="EMBL" id="FXAN01000038">
    <property type="protein sequence ID" value="SMF99170.1"/>
    <property type="molecule type" value="Genomic_DNA"/>
</dbReference>
<evidence type="ECO:0000256" key="1">
    <source>
        <dbReference type="ARBA" id="ARBA00001286"/>
    </source>
</evidence>
<evidence type="ECO:0000256" key="3">
    <source>
        <dbReference type="ARBA" id="ARBA00022490"/>
    </source>
</evidence>
<protein>
    <recommendedName>
        <fullName evidence="15">Methylated-DNA--protein-cysteine methyltransferase</fullName>
        <ecNumber evidence="15">2.1.1.63</ecNumber>
    </recommendedName>
    <alternativeName>
        <fullName evidence="15">6-O-methylguanine-DNA methyltransferase</fullName>
        <shortName evidence="15">MGMT</shortName>
    </alternativeName>
    <alternativeName>
        <fullName evidence="15">O-6-methylguanine-DNA-alkyltransferase</fullName>
    </alternativeName>
</protein>
<feature type="binding site" evidence="17">
    <location>
        <position position="89"/>
    </location>
    <ligand>
        <name>Zn(2+)</name>
        <dbReference type="ChEBI" id="CHEBI:29105"/>
    </ligand>
</feature>
<dbReference type="PANTHER" id="PTHR10815:SF14">
    <property type="entry name" value="BIFUNCTIONAL TRANSCRIPTIONAL ACTIVATOR_DNA REPAIR ENZYME ADA"/>
    <property type="match status" value="1"/>
</dbReference>
<feature type="domain" description="HTH araC/xylS-type" evidence="18">
    <location>
        <begin position="105"/>
        <end position="202"/>
    </location>
</feature>
<evidence type="ECO:0000256" key="14">
    <source>
        <dbReference type="ARBA" id="ARBA00049348"/>
    </source>
</evidence>
<dbReference type="InterPro" id="IPR036388">
    <property type="entry name" value="WH-like_DNA-bd_sf"/>
</dbReference>
<sequence length="385" mass="41443">MAGCDGVYSGTHPFRFCEVMMKKSDYSTDDARWAALIARDARADGAFCYAVRTTGVFCRPSCASRLPLRENVAFFADTAAARAAGYRPCKRCRPEGLPREHEIVNRACAVLDAHRQDRFTLAQLSDAVHVSPFHLQRLFKRVVGVSPRQYQAARRGAALREALQSGAAVTRAAVDAGFNSSSRLYESVPRELGMLPSAFRRKGAGLTIAYATADTPLGMVLVAATGKGICKIAFGDAAEPLVDELRASFANAALVESPERIAPFVEQINAYLNGTRERFDLPLDIAATAFQQRVWDALCRIPYGQTRSYTEIAEALGAPRAVRAVASACASNPVALAIPCHRVVQKSGSLAGYRWGLPRKAALIDAEAQRAGGEFAAALAVDDAT</sequence>
<evidence type="ECO:0000256" key="12">
    <source>
        <dbReference type="ARBA" id="ARBA00023163"/>
    </source>
</evidence>
<keyword evidence="12" id="KW-0804">Transcription</keyword>
<comment type="catalytic activity">
    <reaction evidence="1 15">
        <text>a 4-O-methyl-thymidine in DNA + L-cysteinyl-[protein] = a thymidine in DNA + S-methyl-L-cysteinyl-[protein]</text>
        <dbReference type="Rhea" id="RHEA:53428"/>
        <dbReference type="Rhea" id="RHEA-COMP:10131"/>
        <dbReference type="Rhea" id="RHEA-COMP:10132"/>
        <dbReference type="Rhea" id="RHEA-COMP:13555"/>
        <dbReference type="Rhea" id="RHEA-COMP:13556"/>
        <dbReference type="ChEBI" id="CHEBI:29950"/>
        <dbReference type="ChEBI" id="CHEBI:82612"/>
        <dbReference type="ChEBI" id="CHEBI:137386"/>
        <dbReference type="ChEBI" id="CHEBI:137387"/>
        <dbReference type="EC" id="2.1.1.63"/>
    </reaction>
</comment>
<dbReference type="GO" id="GO:0003908">
    <property type="term" value="F:methylated-DNA-[protein]-cysteine S-methyltransferase activity"/>
    <property type="evidence" value="ECO:0007669"/>
    <property type="project" value="UniProtKB-UniRule"/>
</dbReference>
<keyword evidence="6 17" id="KW-0479">Metal-binding</keyword>
<dbReference type="AlphaFoldDB" id="A0A238H1Y4"/>
<dbReference type="PROSITE" id="PS01124">
    <property type="entry name" value="HTH_ARAC_FAMILY_2"/>
    <property type="match status" value="1"/>
</dbReference>
<dbReference type="SUPFAM" id="SSF57884">
    <property type="entry name" value="Ada DNA repair protein, N-terminal domain (N-Ada 10)"/>
    <property type="match status" value="1"/>
</dbReference>
<dbReference type="Gene3D" id="3.40.10.10">
    <property type="entry name" value="DNA Methylphosphotriester Repair Domain"/>
    <property type="match status" value="1"/>
</dbReference>
<dbReference type="Proteomes" id="UP000198460">
    <property type="component" value="Unassembled WGS sequence"/>
</dbReference>
<evidence type="ECO:0000256" key="16">
    <source>
        <dbReference type="PIRSR" id="PIRSR000409-1"/>
    </source>
</evidence>
<evidence type="ECO:0000313" key="19">
    <source>
        <dbReference type="EMBL" id="SMF99170.1"/>
    </source>
</evidence>
<dbReference type="GO" id="GO:0043565">
    <property type="term" value="F:sequence-specific DNA binding"/>
    <property type="evidence" value="ECO:0007669"/>
    <property type="project" value="InterPro"/>
</dbReference>
<evidence type="ECO:0000256" key="11">
    <source>
        <dbReference type="ARBA" id="ARBA00023159"/>
    </source>
</evidence>
<organism evidence="19 20">
    <name type="scientific">Burkholderia singularis</name>
    <dbReference type="NCBI Taxonomy" id="1503053"/>
    <lineage>
        <taxon>Bacteria</taxon>
        <taxon>Pseudomonadati</taxon>
        <taxon>Pseudomonadota</taxon>
        <taxon>Betaproteobacteria</taxon>
        <taxon>Burkholderiales</taxon>
        <taxon>Burkholderiaceae</taxon>
        <taxon>Burkholderia</taxon>
        <taxon>pseudomallei group</taxon>
    </lineage>
</organism>